<keyword evidence="2" id="KW-0479">Metal-binding</keyword>
<keyword evidence="3" id="KW-0539">Nucleus</keyword>
<dbReference type="GO" id="GO:0005634">
    <property type="term" value="C:nucleus"/>
    <property type="evidence" value="ECO:0007669"/>
    <property type="project" value="UniProtKB-SubCell"/>
</dbReference>
<protein>
    <recommendedName>
        <fullName evidence="4">Zn(2)-C6 fungal-type domain-containing protein</fullName>
    </recommendedName>
</protein>
<keyword evidence="6" id="KW-1185">Reference proteome</keyword>
<dbReference type="Proteomes" id="UP001152130">
    <property type="component" value="Unassembled WGS sequence"/>
</dbReference>
<dbReference type="GO" id="GO:0000981">
    <property type="term" value="F:DNA-binding transcription factor activity, RNA polymerase II-specific"/>
    <property type="evidence" value="ECO:0007669"/>
    <property type="project" value="InterPro"/>
</dbReference>
<dbReference type="AlphaFoldDB" id="A0A9W8PIY1"/>
<dbReference type="GO" id="GO:0003677">
    <property type="term" value="F:DNA binding"/>
    <property type="evidence" value="ECO:0007669"/>
    <property type="project" value="InterPro"/>
</dbReference>
<dbReference type="OrthoDB" id="187139at2759"/>
<dbReference type="CDD" id="cd00067">
    <property type="entry name" value="GAL4"/>
    <property type="match status" value="1"/>
</dbReference>
<dbReference type="InterPro" id="IPR001138">
    <property type="entry name" value="Zn2Cys6_DnaBD"/>
</dbReference>
<dbReference type="EMBL" id="JAPDHF010000019">
    <property type="protein sequence ID" value="KAJ4006563.1"/>
    <property type="molecule type" value="Genomic_DNA"/>
</dbReference>
<evidence type="ECO:0000313" key="5">
    <source>
        <dbReference type="EMBL" id="KAJ4006563.1"/>
    </source>
</evidence>
<comment type="subcellular location">
    <subcellularLocation>
        <location evidence="1">Nucleus</location>
    </subcellularLocation>
</comment>
<dbReference type="Gene3D" id="4.10.240.10">
    <property type="entry name" value="Zn(2)-C6 fungal-type DNA-binding domain"/>
    <property type="match status" value="1"/>
</dbReference>
<dbReference type="Pfam" id="PF00172">
    <property type="entry name" value="Zn_clus"/>
    <property type="match status" value="1"/>
</dbReference>
<evidence type="ECO:0000256" key="3">
    <source>
        <dbReference type="ARBA" id="ARBA00023242"/>
    </source>
</evidence>
<dbReference type="SMART" id="SM00066">
    <property type="entry name" value="GAL4"/>
    <property type="match status" value="1"/>
</dbReference>
<comment type="caution">
    <text evidence="5">The sequence shown here is derived from an EMBL/GenBank/DDBJ whole genome shotgun (WGS) entry which is preliminary data.</text>
</comment>
<dbReference type="InterPro" id="IPR036864">
    <property type="entry name" value="Zn2-C6_fun-type_DNA-bd_sf"/>
</dbReference>
<dbReference type="SUPFAM" id="SSF57701">
    <property type="entry name" value="Zn2/Cys6 DNA-binding domain"/>
    <property type="match status" value="1"/>
</dbReference>
<dbReference type="GO" id="GO:0008270">
    <property type="term" value="F:zinc ion binding"/>
    <property type="evidence" value="ECO:0007669"/>
    <property type="project" value="InterPro"/>
</dbReference>
<evidence type="ECO:0000256" key="2">
    <source>
        <dbReference type="ARBA" id="ARBA00022723"/>
    </source>
</evidence>
<dbReference type="InterPro" id="IPR007219">
    <property type="entry name" value="XnlR_reg_dom"/>
</dbReference>
<dbReference type="PANTHER" id="PTHR31001">
    <property type="entry name" value="UNCHARACTERIZED TRANSCRIPTIONAL REGULATORY PROTEIN"/>
    <property type="match status" value="1"/>
</dbReference>
<feature type="domain" description="Zn(2)-C6 fungal-type" evidence="4">
    <location>
        <begin position="29"/>
        <end position="60"/>
    </location>
</feature>
<name>A0A9W8PIY1_9HYPO</name>
<sequence length="658" mass="74493">MTSRELSNHMNTFRLIRPQRAKRNRPTVSCTACRARKQRCDRQQPCSGCQKRGIQDSCCFESLARPAKSSAAENSEGRVQSELRQMRSVLQSLLSQPGQDQSAKSYKQLLESVGRIEQTIDQNPSQSLAKTPSTCKIPDIIFGPTEEISVRDIPKALPSRQITDRMVSAYFNAKYVVVPFVHTHQFRRQYEAFWKDPTFSSFLWISILFSIMAAGAIISKSAVEVSSLYINLSARCLVSGQYHKAAEFSVEALAMHLHARSFQKDTPDPDLDPSQLHAVTVRIAQQKFYHCDMNQVLQLVTPFEAEMRRRVWFFIQYYDVLTSLEYGLPPLVHGETSSGYHPTNATDDDFDEDSIVVSPRSTTEAQSMLPYVFMSRLLPILRRIICHAQGFEICSYSDSMSLKARLDAWYVSIPPCLRIRSIKDSAFTDSNHITMQRVLLELIYTTSITLLHRPFLDSVTYSGHEFQTALDVCRKNAVRSIGVYVEVDREMEKGGRLHDDQHIAANLPFSDFLMMTIVAPLEFFDCVDLPPVEGRYIMTTLQTAAQLWSKRPCASVHALESSRMLRVVLSNMCIKKSGPSHILNPHQYTNYIESPEVIEDDGHVPAGSDKNAFGYEGAEVDCGISSIEWDDTIENSDLLIDYESFNEVFADDACLDLI</sequence>
<organism evidence="5 6">
    <name type="scientific">Fusarium irregulare</name>
    <dbReference type="NCBI Taxonomy" id="2494466"/>
    <lineage>
        <taxon>Eukaryota</taxon>
        <taxon>Fungi</taxon>
        <taxon>Dikarya</taxon>
        <taxon>Ascomycota</taxon>
        <taxon>Pezizomycotina</taxon>
        <taxon>Sordariomycetes</taxon>
        <taxon>Hypocreomycetidae</taxon>
        <taxon>Hypocreales</taxon>
        <taxon>Nectriaceae</taxon>
        <taxon>Fusarium</taxon>
        <taxon>Fusarium incarnatum-equiseti species complex</taxon>
    </lineage>
</organism>
<evidence type="ECO:0000256" key="1">
    <source>
        <dbReference type="ARBA" id="ARBA00004123"/>
    </source>
</evidence>
<proteinExistence type="predicted"/>
<dbReference type="GO" id="GO:0006351">
    <property type="term" value="P:DNA-templated transcription"/>
    <property type="evidence" value="ECO:0007669"/>
    <property type="project" value="InterPro"/>
</dbReference>
<dbReference type="PROSITE" id="PS50048">
    <property type="entry name" value="ZN2_CY6_FUNGAL_2"/>
    <property type="match status" value="1"/>
</dbReference>
<dbReference type="Pfam" id="PF04082">
    <property type="entry name" value="Fungal_trans"/>
    <property type="match status" value="1"/>
</dbReference>
<dbReference type="InterPro" id="IPR050613">
    <property type="entry name" value="Sec_Metabolite_Reg"/>
</dbReference>
<evidence type="ECO:0000259" key="4">
    <source>
        <dbReference type="PROSITE" id="PS50048"/>
    </source>
</evidence>
<dbReference type="PROSITE" id="PS00463">
    <property type="entry name" value="ZN2_CY6_FUNGAL_1"/>
    <property type="match status" value="1"/>
</dbReference>
<evidence type="ECO:0000313" key="6">
    <source>
        <dbReference type="Proteomes" id="UP001152130"/>
    </source>
</evidence>
<dbReference type="PANTHER" id="PTHR31001:SF49">
    <property type="entry name" value="ZN(II)2CYS6 TRANSCRIPTION FACTOR (EUROFUNG)"/>
    <property type="match status" value="1"/>
</dbReference>
<accession>A0A9W8PIY1</accession>
<gene>
    <name evidence="5" type="ORF">NW766_010658</name>
</gene>
<reference evidence="5" key="1">
    <citation type="submission" date="2022-10" db="EMBL/GenBank/DDBJ databases">
        <title>Fusarium specimens isolated from Avocado Roots.</title>
        <authorList>
            <person name="Stajich J."/>
            <person name="Roper C."/>
            <person name="Heimlech-Rivalta G."/>
        </authorList>
    </citation>
    <scope>NUCLEOTIDE SEQUENCE</scope>
    <source>
        <strain evidence="5">CF00143</strain>
    </source>
</reference>
<dbReference type="CDD" id="cd12148">
    <property type="entry name" value="fungal_TF_MHR"/>
    <property type="match status" value="1"/>
</dbReference>